<evidence type="ECO:0000313" key="2">
    <source>
        <dbReference type="Proteomes" id="UP000019184"/>
    </source>
</evidence>
<comment type="caution">
    <text evidence="1">The sequence shown here is derived from an EMBL/GenBank/DDBJ whole genome shotgun (WGS) entry which is preliminary data.</text>
</comment>
<dbReference type="GO" id="GO:0009399">
    <property type="term" value="P:nitrogen fixation"/>
    <property type="evidence" value="ECO:0007669"/>
    <property type="project" value="InterPro"/>
</dbReference>
<protein>
    <submittedName>
        <fullName evidence="1">NifQ family protein</fullName>
    </submittedName>
</protein>
<proteinExistence type="predicted"/>
<organism evidence="1 2">
    <name type="scientific">Candidatus Contendobacter odensis Run_B_J11</name>
    <dbReference type="NCBI Taxonomy" id="1400861"/>
    <lineage>
        <taxon>Bacteria</taxon>
        <taxon>Pseudomonadati</taxon>
        <taxon>Pseudomonadota</taxon>
        <taxon>Gammaproteobacteria</taxon>
        <taxon>Candidatus Competibacteraceae</taxon>
        <taxon>Candidatus Contendibacter</taxon>
    </lineage>
</organism>
<dbReference type="AlphaFoldDB" id="A0A7U7G864"/>
<reference evidence="1 2" key="1">
    <citation type="journal article" date="2014" name="ISME J.">
        <title>Candidatus Competibacter-lineage genomes retrieved from metagenomes reveal functional metabolic diversity.</title>
        <authorList>
            <person name="McIlroy S.J."/>
            <person name="Albertsen M."/>
            <person name="Andresen E.K."/>
            <person name="Saunders A.M."/>
            <person name="Kristiansen R."/>
            <person name="Stokholm-Bjerregaard M."/>
            <person name="Nielsen K.L."/>
            <person name="Nielsen P.H."/>
        </authorList>
    </citation>
    <scope>NUCLEOTIDE SEQUENCE [LARGE SCALE GENOMIC DNA]</scope>
    <source>
        <strain evidence="1 2">Run_B_J11</strain>
    </source>
</reference>
<dbReference type="InterPro" id="IPR006975">
    <property type="entry name" value="NifQ"/>
</dbReference>
<dbReference type="GO" id="GO:0030151">
    <property type="term" value="F:molybdenum ion binding"/>
    <property type="evidence" value="ECO:0007669"/>
    <property type="project" value="InterPro"/>
</dbReference>
<dbReference type="EMBL" id="CBTK010000018">
    <property type="protein sequence ID" value="CDH43285.1"/>
    <property type="molecule type" value="Genomic_DNA"/>
</dbReference>
<dbReference type="RefSeq" id="WP_034430322.1">
    <property type="nucleotide sequence ID" value="NZ_CBTK010000018.1"/>
</dbReference>
<name>A0A7U7G864_9GAMM</name>
<dbReference type="OrthoDB" id="192277at2"/>
<gene>
    <name evidence="1" type="ORF">BN874_1140015</name>
</gene>
<sequence>MLTNATVNPRQPLYEQWIAHSRGLPNDDALAQMLATHYSGGGSLPTGLGLIPADFAALLHRRFPGALLPATPHPIPLHWDLRLLEEREELVKLLQLHRAEQDESEVWISTIIAAGCMSSDHLWQDLGLWSRRELSALMVRNFPALAAKNDRDMKWKKFLYKQLCQQEGVYLCRAPACELCADYSHCFGPED</sequence>
<accession>A0A7U7G864</accession>
<dbReference type="Proteomes" id="UP000019184">
    <property type="component" value="Unassembled WGS sequence"/>
</dbReference>
<dbReference type="Pfam" id="PF04891">
    <property type="entry name" value="NifQ"/>
    <property type="match status" value="1"/>
</dbReference>
<keyword evidence="2" id="KW-1185">Reference proteome</keyword>
<evidence type="ECO:0000313" key="1">
    <source>
        <dbReference type="EMBL" id="CDH43285.1"/>
    </source>
</evidence>